<proteinExistence type="inferred from homology"/>
<protein>
    <recommendedName>
        <fullName evidence="2">Deoxyguanosinetriphosphate triphosphohydrolase-like protein</fullName>
    </recommendedName>
</protein>
<dbReference type="InterPro" id="IPR006261">
    <property type="entry name" value="dGTPase"/>
</dbReference>
<dbReference type="SMART" id="SM00471">
    <property type="entry name" value="HDc"/>
    <property type="match status" value="1"/>
</dbReference>
<evidence type="ECO:0000256" key="1">
    <source>
        <dbReference type="ARBA" id="ARBA00022801"/>
    </source>
</evidence>
<dbReference type="Proteomes" id="UP000294360">
    <property type="component" value="Chromosome"/>
</dbReference>
<dbReference type="NCBIfam" id="NF002328">
    <property type="entry name" value="PRK01286.1-3"/>
    <property type="match status" value="1"/>
</dbReference>
<sequence>MIVLKVTFGGFCGGFQGGDASITPHQRRLPHREIKNIGRSVRDRNKPADESSFMQPSAFPPVRAPYAADAARSRGRLVSEPASASRSEFQRDRDRIIHSSAFRRLAHKTQVFIPHEGDHYRTRLTHSLEVGQIARSLARALGLDDDLAEALALAHDLGHTPFGHAGEDALDAAMRPYGGFDHNAQTLRIVTKLERRYAAFNGLNLTFETLEGLVKHNGPLLLSSGGPVARYAGRGLPAALLEYNAISDLDLSRFATAEAQAAALADDIAYNAHDIDDGLRAGLIAISDITEVQFLRELGCEIEKLYPGLEPSRFIHELTRRLITFFIEDAIDESRRRLEKTGVSSAEDVRSQGAPVIGFSPSTARIERQIKDFLFQNLYRHPRLIRVRDQAATIIFNLFPRFLNAPRSMPAEWSEAALRIGADEGRRARVVCDYIAGMTDRYAVSKHRRLFDEAPDLR</sequence>
<evidence type="ECO:0000259" key="3">
    <source>
        <dbReference type="PROSITE" id="PS51831"/>
    </source>
</evidence>
<evidence type="ECO:0000313" key="4">
    <source>
        <dbReference type="EMBL" id="VFU07973.1"/>
    </source>
</evidence>
<dbReference type="EMBL" id="LR536450">
    <property type="protein sequence ID" value="VFU07973.1"/>
    <property type="molecule type" value="Genomic_DNA"/>
</dbReference>
<gene>
    <name evidence="4" type="ORF">MTUNDRAET4_1080</name>
</gene>
<dbReference type="Gene3D" id="1.10.3210.10">
    <property type="entry name" value="Hypothetical protein af1432"/>
    <property type="match status" value="1"/>
</dbReference>
<dbReference type="InterPro" id="IPR026875">
    <property type="entry name" value="PHydrolase_assoc_dom"/>
</dbReference>
<keyword evidence="1 2" id="KW-0378">Hydrolase</keyword>
<dbReference type="Pfam" id="PF13286">
    <property type="entry name" value="HD_assoc"/>
    <property type="match status" value="1"/>
</dbReference>
<dbReference type="GO" id="GO:0006203">
    <property type="term" value="P:dGTP catabolic process"/>
    <property type="evidence" value="ECO:0007669"/>
    <property type="project" value="TreeGrafter"/>
</dbReference>
<evidence type="ECO:0000313" key="5">
    <source>
        <dbReference type="Proteomes" id="UP000294360"/>
    </source>
</evidence>
<dbReference type="PANTHER" id="PTHR11373:SF43">
    <property type="entry name" value="DEOXYGUANOSINETRIPHOSPHATE TRIPHOSPHOHYDROLASE-LIKE PROTEIN"/>
    <property type="match status" value="1"/>
</dbReference>
<dbReference type="Pfam" id="PF01966">
    <property type="entry name" value="HD"/>
    <property type="match status" value="1"/>
</dbReference>
<dbReference type="InterPro" id="IPR003607">
    <property type="entry name" value="HD/PDEase_dom"/>
</dbReference>
<organism evidence="4 5">
    <name type="scientific">Methylocella tundrae</name>
    <dbReference type="NCBI Taxonomy" id="227605"/>
    <lineage>
        <taxon>Bacteria</taxon>
        <taxon>Pseudomonadati</taxon>
        <taxon>Pseudomonadota</taxon>
        <taxon>Alphaproteobacteria</taxon>
        <taxon>Hyphomicrobiales</taxon>
        <taxon>Beijerinckiaceae</taxon>
        <taxon>Methylocella</taxon>
    </lineage>
</organism>
<reference evidence="4 5" key="1">
    <citation type="submission" date="2019-03" db="EMBL/GenBank/DDBJ databases">
        <authorList>
            <person name="Kox A.R. M."/>
        </authorList>
    </citation>
    <scope>NUCLEOTIDE SEQUENCE [LARGE SCALE GENOMIC DNA]</scope>
    <source>
        <strain evidence="4">MTUNDRAET4 annotated genome</strain>
    </source>
</reference>
<name>A0A4V6IMD6_METTU</name>
<dbReference type="NCBIfam" id="TIGR01353">
    <property type="entry name" value="dGTP_triPase"/>
    <property type="match status" value="1"/>
</dbReference>
<feature type="domain" description="HD" evidence="3">
    <location>
        <begin position="123"/>
        <end position="271"/>
    </location>
</feature>
<dbReference type="KEGG" id="mtun:MTUNDRAET4_1080"/>
<dbReference type="InterPro" id="IPR023023">
    <property type="entry name" value="dNTPase_2"/>
</dbReference>
<dbReference type="CDD" id="cd00077">
    <property type="entry name" value="HDc"/>
    <property type="match status" value="1"/>
</dbReference>
<dbReference type="InterPro" id="IPR050135">
    <property type="entry name" value="dGTPase-like"/>
</dbReference>
<dbReference type="PROSITE" id="PS51831">
    <property type="entry name" value="HD"/>
    <property type="match status" value="1"/>
</dbReference>
<dbReference type="NCBIfam" id="NF002326">
    <property type="entry name" value="PRK01286.1-1"/>
    <property type="match status" value="1"/>
</dbReference>
<dbReference type="HAMAP" id="MF_01212">
    <property type="entry name" value="dGTPase_type2"/>
    <property type="match status" value="1"/>
</dbReference>
<comment type="similarity">
    <text evidence="2">Belongs to the dGTPase family. Type 2 subfamily.</text>
</comment>
<dbReference type="GO" id="GO:0008832">
    <property type="term" value="F:dGTPase activity"/>
    <property type="evidence" value="ECO:0007669"/>
    <property type="project" value="TreeGrafter"/>
</dbReference>
<dbReference type="PANTHER" id="PTHR11373">
    <property type="entry name" value="DEOXYNUCLEOSIDE TRIPHOSPHATE TRIPHOSPHOHYDROLASE"/>
    <property type="match status" value="1"/>
</dbReference>
<dbReference type="AlphaFoldDB" id="A0A4V6IMD6"/>
<dbReference type="SUPFAM" id="SSF109604">
    <property type="entry name" value="HD-domain/PDEase-like"/>
    <property type="match status" value="1"/>
</dbReference>
<dbReference type="InterPro" id="IPR006674">
    <property type="entry name" value="HD_domain"/>
</dbReference>
<accession>A0A4V6IMD6</accession>
<evidence type="ECO:0000256" key="2">
    <source>
        <dbReference type="HAMAP-Rule" id="MF_01212"/>
    </source>
</evidence>